<dbReference type="GO" id="GO:0043531">
    <property type="term" value="F:ADP binding"/>
    <property type="evidence" value="ECO:0007669"/>
    <property type="project" value="InterPro"/>
</dbReference>
<evidence type="ECO:0000259" key="3">
    <source>
        <dbReference type="Pfam" id="PF23598"/>
    </source>
</evidence>
<proteinExistence type="predicted"/>
<dbReference type="eggNOG" id="KOG4658">
    <property type="taxonomic scope" value="Eukaryota"/>
</dbReference>
<dbReference type="AlphaFoldDB" id="M0UFU5"/>
<dbReference type="Gramene" id="HORVU.MOREX.r3.3HG0321320.1">
    <property type="protein sequence ID" value="HORVU.MOREX.r3.3HG0321320.1.CDS1"/>
    <property type="gene ID" value="HORVU.MOREX.r3.3HG0321320"/>
</dbReference>
<evidence type="ECO:0000313" key="5">
    <source>
        <dbReference type="Proteomes" id="UP000011116"/>
    </source>
</evidence>
<dbReference type="GO" id="GO:0009626">
    <property type="term" value="P:plant-type hypersensitive response"/>
    <property type="evidence" value="ECO:0007669"/>
    <property type="project" value="UniProtKB-ARBA"/>
</dbReference>
<dbReference type="InterPro" id="IPR032675">
    <property type="entry name" value="LRR_dom_sf"/>
</dbReference>
<dbReference type="InterPro" id="IPR036388">
    <property type="entry name" value="WH-like_DNA-bd_sf"/>
</dbReference>
<dbReference type="InterPro" id="IPR050905">
    <property type="entry name" value="Plant_NBS-LRR"/>
</dbReference>
<dbReference type="Gramene" id="HORVU.MOREX.r2.3HG0268210.1">
    <property type="protein sequence ID" value="HORVU.MOREX.r2.3HG0268210.1.CDS.1"/>
    <property type="gene ID" value="HORVU.MOREX.r2.3HG0268210"/>
</dbReference>
<dbReference type="GO" id="GO:0042742">
    <property type="term" value="P:defense response to bacterium"/>
    <property type="evidence" value="ECO:0007669"/>
    <property type="project" value="UniProtKB-ARBA"/>
</dbReference>
<dbReference type="SUPFAM" id="SSF52540">
    <property type="entry name" value="P-loop containing nucleoside triphosphate hydrolases"/>
    <property type="match status" value="1"/>
</dbReference>
<keyword evidence="5" id="KW-1185">Reference proteome</keyword>
<dbReference type="Pfam" id="PF23598">
    <property type="entry name" value="LRR_14"/>
    <property type="match status" value="1"/>
</dbReference>
<dbReference type="SUPFAM" id="SSF52058">
    <property type="entry name" value="L domain-like"/>
    <property type="match status" value="1"/>
</dbReference>
<dbReference type="InterPro" id="IPR001611">
    <property type="entry name" value="Leu-rich_rpt"/>
</dbReference>
<dbReference type="PANTHER" id="PTHR33463">
    <property type="entry name" value="NB-ARC DOMAIN-CONTAINING PROTEIN-RELATED"/>
    <property type="match status" value="1"/>
</dbReference>
<protein>
    <recommendedName>
        <fullName evidence="3">Disease resistance R13L4/SHOC-2-like LRR domain-containing protein</fullName>
    </recommendedName>
</protein>
<dbReference type="InterPro" id="IPR027417">
    <property type="entry name" value="P-loop_NTPase"/>
</dbReference>
<evidence type="ECO:0000256" key="1">
    <source>
        <dbReference type="ARBA" id="ARBA00022737"/>
    </source>
</evidence>
<keyword evidence="1" id="KW-0677">Repeat</keyword>
<dbReference type="PROSITE" id="PS51450">
    <property type="entry name" value="LRR"/>
    <property type="match status" value="1"/>
</dbReference>
<dbReference type="FunFam" id="1.10.10.10:FF:000322">
    <property type="entry name" value="Probable disease resistance protein At1g63360"/>
    <property type="match status" value="1"/>
</dbReference>
<keyword evidence="2" id="KW-0611">Plant defense</keyword>
<dbReference type="GO" id="GO:0002758">
    <property type="term" value="P:innate immune response-activating signaling pathway"/>
    <property type="evidence" value="ECO:0007669"/>
    <property type="project" value="UniProtKB-ARBA"/>
</dbReference>
<reference evidence="4" key="3">
    <citation type="submission" date="2022-01" db="UniProtKB">
        <authorList>
            <consortium name="EnsemblPlants"/>
        </authorList>
    </citation>
    <scope>IDENTIFICATION</scope>
    <source>
        <strain evidence="4">subsp. vulgare</strain>
    </source>
</reference>
<accession>M0UFU5</accession>
<dbReference type="PANTHER" id="PTHR33463:SF207">
    <property type="entry name" value="AAA+ ATPASE DOMAIN-CONTAINING PROTEIN"/>
    <property type="match status" value="1"/>
</dbReference>
<name>M0UFU5_HORVV</name>
<sequence length="629" mass="72370">MEVRKELKVACLQEDDAWQLFTEKVSQETLSSSPRIEALAKELVKELKGLPLALIVIGKAMYPKTDPIEWEYAIQHMQRSCCDKDNPLSIENVFGQLKFSYDNIRNDTLRHCFLTCALWPENWEIIKAELAQCWIGLGLVDECDIQSAYTKAYSLIGDLRDACLLENWRNWYGFVKVHDVIRDMALWISCGCGEANNKWFVRAEAGAEENISISWSKPEYISLMLNGMKKLPPFRFDHHPMKLRVLCLQNNYFDGSIAETVMNFSSLTYLDLRTNLLKNIPEELCSLANLEYFDLSHNPHICELPYCFRNLSKLKFLYLLCTSVRRIPEEVISNLKALQVIELRTCRAYVGGGPVNFIPKIFEELGTLDHFKSAGIDADGFDEYASLREAAKLPIRSLRLGSLRETHEFCLSDILSIRFARRTLYELDIIQSNMEQIIVRDESNYYFGALNKLLMWFLVNLRGIAWLGRSPASIFPRLTCLDVNSCSKLENLSWVMYLPCLEQLEARFCNIMKEAFPGTGHHGEIMSTDQESSMKSNGTFSCLKYLRLSDNPKLITICNPDVTFPSLEQLVLTKSPELIRLPFQMHSLPLKLQELQFDDVECWDRLECEEGVKSFLQPSLKFGYVSEIP</sequence>
<dbReference type="Gene3D" id="1.10.8.430">
    <property type="entry name" value="Helical domain of apoptotic protease-activating factors"/>
    <property type="match status" value="1"/>
</dbReference>
<dbReference type="PaxDb" id="4513-MLOC_10574.3"/>
<dbReference type="GO" id="GO:0005524">
    <property type="term" value="F:ATP binding"/>
    <property type="evidence" value="ECO:0007669"/>
    <property type="project" value="UniProtKB-KW"/>
</dbReference>
<evidence type="ECO:0000313" key="4">
    <source>
        <dbReference type="EnsemblPlants" id="HORVU.MOREX.r3.3HG0321320.1.CDS1"/>
    </source>
</evidence>
<feature type="domain" description="Disease resistance R13L4/SHOC-2-like LRR" evidence="3">
    <location>
        <begin position="243"/>
        <end position="602"/>
    </location>
</feature>
<reference evidence="5" key="1">
    <citation type="journal article" date="2012" name="Nature">
        <title>A physical, genetic and functional sequence assembly of the barley genome.</title>
        <authorList>
            <consortium name="The International Barley Genome Sequencing Consortium"/>
            <person name="Mayer K.F."/>
            <person name="Waugh R."/>
            <person name="Brown J.W."/>
            <person name="Schulman A."/>
            <person name="Langridge P."/>
            <person name="Platzer M."/>
            <person name="Fincher G.B."/>
            <person name="Muehlbauer G.J."/>
            <person name="Sato K."/>
            <person name="Close T.J."/>
            <person name="Wise R.P."/>
            <person name="Stein N."/>
        </authorList>
    </citation>
    <scope>NUCLEOTIDE SEQUENCE [LARGE SCALE GENOMIC DNA]</scope>
    <source>
        <strain evidence="5">cv. Morex</strain>
    </source>
</reference>
<dbReference type="EnsemblPlants" id="HORVU.MOREX.r3.3HG0321320.1">
    <property type="protein sequence ID" value="HORVU.MOREX.r3.3HG0321320.1.CDS1"/>
    <property type="gene ID" value="HORVU.MOREX.r3.3HG0321320"/>
</dbReference>
<dbReference type="Proteomes" id="UP000011116">
    <property type="component" value="Chromosome 3H"/>
</dbReference>
<organism evidence="4 5">
    <name type="scientific">Hordeum vulgare subsp. vulgare</name>
    <name type="common">Domesticated barley</name>
    <dbReference type="NCBI Taxonomy" id="112509"/>
    <lineage>
        <taxon>Eukaryota</taxon>
        <taxon>Viridiplantae</taxon>
        <taxon>Streptophyta</taxon>
        <taxon>Embryophyta</taxon>
        <taxon>Tracheophyta</taxon>
        <taxon>Spermatophyta</taxon>
        <taxon>Magnoliopsida</taxon>
        <taxon>Liliopsida</taxon>
        <taxon>Poales</taxon>
        <taxon>Poaceae</taxon>
        <taxon>BOP clade</taxon>
        <taxon>Pooideae</taxon>
        <taxon>Triticodae</taxon>
        <taxon>Triticeae</taxon>
        <taxon>Hordeinae</taxon>
        <taxon>Hordeum</taxon>
    </lineage>
</organism>
<dbReference type="FunFam" id="1.10.8.430:FF:000003">
    <property type="entry name" value="Probable disease resistance protein At5g66910"/>
    <property type="match status" value="1"/>
</dbReference>
<dbReference type="Gene3D" id="3.80.10.10">
    <property type="entry name" value="Ribonuclease Inhibitor"/>
    <property type="match status" value="1"/>
</dbReference>
<reference evidence="4" key="2">
    <citation type="submission" date="2020-10" db="EMBL/GenBank/DDBJ databases">
        <authorList>
            <person name="Scholz U."/>
            <person name="Mascher M."/>
            <person name="Fiebig A."/>
        </authorList>
    </citation>
    <scope>NUCLEOTIDE SEQUENCE [LARGE SCALE GENOMIC DNA]</scope>
    <source>
        <strain evidence="4">cv. Morex</strain>
    </source>
</reference>
<dbReference type="ExpressionAtlas" id="M0UFU5">
    <property type="expression patterns" value="baseline and differential"/>
</dbReference>
<dbReference type="OMA" id="ACLLENW"/>
<dbReference type="Gene3D" id="1.10.10.10">
    <property type="entry name" value="Winged helix-like DNA-binding domain superfamily/Winged helix DNA-binding domain"/>
    <property type="match status" value="1"/>
</dbReference>
<dbReference type="SMR" id="M0UFU5"/>
<evidence type="ECO:0000256" key="2">
    <source>
        <dbReference type="ARBA" id="ARBA00022821"/>
    </source>
</evidence>
<dbReference type="InterPro" id="IPR055414">
    <property type="entry name" value="LRR_R13L4/SHOC2-like"/>
</dbReference>
<dbReference type="InterPro" id="IPR042197">
    <property type="entry name" value="Apaf_helical"/>
</dbReference>